<gene>
    <name evidence="1" type="ORF">JHL16_34180</name>
</gene>
<reference evidence="1" key="1">
    <citation type="submission" date="2021-01" db="EMBL/GenBank/DDBJ databases">
        <authorList>
            <person name="Sun Q."/>
        </authorList>
    </citation>
    <scope>NUCLEOTIDE SEQUENCE</scope>
    <source>
        <strain evidence="1">YIM B02566</strain>
    </source>
</reference>
<keyword evidence="1" id="KW-0012">Acyltransferase</keyword>
<name>A0ACC5RFH7_9HYPH</name>
<protein>
    <submittedName>
        <fullName evidence="1">Acyltransferase family protein</fullName>
    </submittedName>
</protein>
<keyword evidence="2" id="KW-1185">Reference proteome</keyword>
<evidence type="ECO:0000313" key="1">
    <source>
        <dbReference type="EMBL" id="MBK1871466.1"/>
    </source>
</evidence>
<evidence type="ECO:0000313" key="2">
    <source>
        <dbReference type="Proteomes" id="UP000616151"/>
    </source>
</evidence>
<proteinExistence type="predicted"/>
<keyword evidence="1" id="KW-0808">Transferase</keyword>
<accession>A0ACC5RFH7</accession>
<sequence length="353" mass="39097">MLAGVNAAEKRVDWVDYAKGICIILVVMMHSTLGVEKAAGELSWLNGFIEWARPFRMPDFFLISGLFLAARIDRPWRTYLDTKLLHFAYFYILWMTIQFGMKSLGIIQAEGLGAALQAYGMGFVQPFGTLWFIYLLAIFFVAAKALRRFPPLLVFIAAALLEMAPIETGWLVIDEFAGRFVYFFAGYWLAPRIFAFAREVGGLNPLAILAGLVAWGTINAILVDKGWSHLPGIGLALGFIGAGAVISTGVFLARFRIAEPIRYCGQNSIVIYLAFFMFMAATRTVLLKMGVVDDLAVISLIVTLAGVIGPVLLFWAVRRTPLSFLFIRPQWAKLPATPRKPELVSSAPGRLEA</sequence>
<comment type="caution">
    <text evidence="1">The sequence shown here is derived from an EMBL/GenBank/DDBJ whole genome shotgun (WGS) entry which is preliminary data.</text>
</comment>
<dbReference type="EMBL" id="JAENHL010000008">
    <property type="protein sequence ID" value="MBK1871466.1"/>
    <property type="molecule type" value="Genomic_DNA"/>
</dbReference>
<organism evidence="1 2">
    <name type="scientific">Taklimakanibacter albus</name>
    <dbReference type="NCBI Taxonomy" id="2800327"/>
    <lineage>
        <taxon>Bacteria</taxon>
        <taxon>Pseudomonadati</taxon>
        <taxon>Pseudomonadota</taxon>
        <taxon>Alphaproteobacteria</taxon>
        <taxon>Hyphomicrobiales</taxon>
        <taxon>Aestuariivirgaceae</taxon>
        <taxon>Taklimakanibacter</taxon>
    </lineage>
</organism>
<dbReference type="Proteomes" id="UP000616151">
    <property type="component" value="Unassembled WGS sequence"/>
</dbReference>